<dbReference type="InterPro" id="IPR029063">
    <property type="entry name" value="SAM-dependent_MTases_sf"/>
</dbReference>
<dbReference type="EMBL" id="CAJFDH010000006">
    <property type="protein sequence ID" value="CAD5227466.1"/>
    <property type="molecule type" value="Genomic_DNA"/>
</dbReference>
<dbReference type="InterPro" id="IPR000241">
    <property type="entry name" value="RlmKL-like_Mtase"/>
</dbReference>
<keyword evidence="2" id="KW-0808">Transferase</keyword>
<dbReference type="Pfam" id="PF01170">
    <property type="entry name" value="UPF0020"/>
    <property type="match status" value="1"/>
</dbReference>
<dbReference type="Proteomes" id="UP000783686">
    <property type="component" value="Unassembled WGS sequence"/>
</dbReference>
<dbReference type="CDD" id="cd02440">
    <property type="entry name" value="AdoMet_MTases"/>
    <property type="match status" value="1"/>
</dbReference>
<dbReference type="GO" id="GO:0005737">
    <property type="term" value="C:cytoplasm"/>
    <property type="evidence" value="ECO:0007669"/>
    <property type="project" value="TreeGrafter"/>
</dbReference>
<dbReference type="PROSITE" id="PS00092">
    <property type="entry name" value="N6_MTASE"/>
    <property type="match status" value="1"/>
</dbReference>
<dbReference type="PANTHER" id="PTHR13370:SF3">
    <property type="entry name" value="TRNA (GUANINE(10)-N2)-METHYLTRANSFERASE HOMOLOG"/>
    <property type="match status" value="1"/>
</dbReference>
<dbReference type="GO" id="GO:0160102">
    <property type="term" value="F:tRNA (guanine(10)-N2)-methyltransferase activity"/>
    <property type="evidence" value="ECO:0007669"/>
    <property type="project" value="UniProtKB-EC"/>
</dbReference>
<dbReference type="GO" id="GO:0032259">
    <property type="term" value="P:methylation"/>
    <property type="evidence" value="ECO:0007669"/>
    <property type="project" value="UniProtKB-KW"/>
</dbReference>
<protein>
    <recommendedName>
        <fullName evidence="6">tRNA (guanine(10)-N(2))-methyltransferase TRMT11</fullName>
    </recommendedName>
    <alternativeName>
        <fullName evidence="7">tRNA methyltransferase 11 homolog</fullName>
    </alternativeName>
</protein>
<dbReference type="SUPFAM" id="SSF53335">
    <property type="entry name" value="S-adenosyl-L-methionine-dependent methyltransferases"/>
    <property type="match status" value="1"/>
</dbReference>
<keyword evidence="1" id="KW-0489">Methyltransferase</keyword>
<accession>A0A811LJU1</accession>
<dbReference type="EMBL" id="CAJFCW020000006">
    <property type="protein sequence ID" value="CAG9123266.1"/>
    <property type="molecule type" value="Genomic_DNA"/>
</dbReference>
<dbReference type="Pfam" id="PF25904">
    <property type="entry name" value="Tmrp11_N"/>
    <property type="match status" value="1"/>
</dbReference>
<evidence type="ECO:0000256" key="7">
    <source>
        <dbReference type="ARBA" id="ARBA00075308"/>
    </source>
</evidence>
<evidence type="ECO:0000256" key="4">
    <source>
        <dbReference type="ARBA" id="ARBA00056270"/>
    </source>
</evidence>
<dbReference type="InterPro" id="IPR059073">
    <property type="entry name" value="TRMT11_N"/>
</dbReference>
<dbReference type="InterPro" id="IPR002052">
    <property type="entry name" value="DNA_methylase_N6_adenine_CS"/>
</dbReference>
<dbReference type="PIRSF" id="PIRSF017259">
    <property type="entry name" value="tRNA_mtfrase_TRM11"/>
    <property type="match status" value="1"/>
</dbReference>
<evidence type="ECO:0000256" key="3">
    <source>
        <dbReference type="ARBA" id="ARBA00050985"/>
    </source>
</evidence>
<feature type="domain" description="tRNA (guanine(10)-N(2))-methyltransferase TRMT11 N-terminal" evidence="9">
    <location>
        <begin position="1"/>
        <end position="150"/>
    </location>
</feature>
<reference evidence="10" key="1">
    <citation type="submission" date="2020-09" db="EMBL/GenBank/DDBJ databases">
        <authorList>
            <person name="Kikuchi T."/>
        </authorList>
    </citation>
    <scope>NUCLEOTIDE SEQUENCE</scope>
    <source>
        <strain evidence="10">SH1</strain>
    </source>
</reference>
<evidence type="ECO:0000313" key="11">
    <source>
        <dbReference type="Proteomes" id="UP000614601"/>
    </source>
</evidence>
<evidence type="ECO:0000256" key="2">
    <source>
        <dbReference type="ARBA" id="ARBA00022679"/>
    </source>
</evidence>
<dbReference type="GO" id="GO:0043527">
    <property type="term" value="C:tRNA methyltransferase complex"/>
    <property type="evidence" value="ECO:0007669"/>
    <property type="project" value="UniProtKB-ARBA"/>
</dbReference>
<evidence type="ECO:0000259" key="8">
    <source>
        <dbReference type="Pfam" id="PF01170"/>
    </source>
</evidence>
<dbReference type="AlphaFoldDB" id="A0A811LJU1"/>
<organism evidence="10 11">
    <name type="scientific">Bursaphelenchus okinawaensis</name>
    <dbReference type="NCBI Taxonomy" id="465554"/>
    <lineage>
        <taxon>Eukaryota</taxon>
        <taxon>Metazoa</taxon>
        <taxon>Ecdysozoa</taxon>
        <taxon>Nematoda</taxon>
        <taxon>Chromadorea</taxon>
        <taxon>Rhabditida</taxon>
        <taxon>Tylenchina</taxon>
        <taxon>Tylenchomorpha</taxon>
        <taxon>Aphelenchoidea</taxon>
        <taxon>Aphelenchoididae</taxon>
        <taxon>Bursaphelenchus</taxon>
    </lineage>
</organism>
<comment type="caution">
    <text evidence="10">The sequence shown here is derived from an EMBL/GenBank/DDBJ whole genome shotgun (WGS) entry which is preliminary data.</text>
</comment>
<gene>
    <name evidence="10" type="ORF">BOKJ2_LOCUS12187</name>
</gene>
<comment type="subunit">
    <text evidence="5">Part of the heterodimeric TRMT11-TRM112 methyltransferase complex; this complex forms an active tRNA methyltransferase, where TRMT112 acts as an activator of the catalytic subunit TRMT11.</text>
</comment>
<keyword evidence="11" id="KW-1185">Reference proteome</keyword>
<comment type="function">
    <text evidence="4">Catalytic subunit of the TRMT11-TRM112 methyltransferase complex, that specifically mediates the S-adenosyl-L-methionine-dependent N(2)-methylation of guanosine nucleotide at position 10 (m2G10) in tRNAs. This is one of the major tRNA (guanine-N(2))-methyltransferases.</text>
</comment>
<comment type="catalytic activity">
    <reaction evidence="3">
        <text>guanosine(10) in tRNA + S-adenosyl-L-methionine = N(2)-methylguanosine(10) in tRNA + S-adenosyl-L-homocysteine + H(+)</text>
        <dbReference type="Rhea" id="RHEA:43128"/>
        <dbReference type="Rhea" id="RHEA-COMP:10355"/>
        <dbReference type="Rhea" id="RHEA-COMP:10357"/>
        <dbReference type="ChEBI" id="CHEBI:15378"/>
        <dbReference type="ChEBI" id="CHEBI:57856"/>
        <dbReference type="ChEBI" id="CHEBI:59789"/>
        <dbReference type="ChEBI" id="CHEBI:74269"/>
        <dbReference type="ChEBI" id="CHEBI:74481"/>
        <dbReference type="EC" id="2.1.1.214"/>
    </reaction>
    <physiologicalReaction direction="left-to-right" evidence="3">
        <dbReference type="Rhea" id="RHEA:43129"/>
    </physiologicalReaction>
</comment>
<dbReference type="Proteomes" id="UP000614601">
    <property type="component" value="Unassembled WGS sequence"/>
</dbReference>
<evidence type="ECO:0000256" key="5">
    <source>
        <dbReference type="ARBA" id="ARBA00065434"/>
    </source>
</evidence>
<evidence type="ECO:0000256" key="1">
    <source>
        <dbReference type="ARBA" id="ARBA00022603"/>
    </source>
</evidence>
<feature type="domain" description="Ribosomal RNA large subunit methyltransferase K/L-like methyltransferase" evidence="8">
    <location>
        <begin position="176"/>
        <end position="302"/>
    </location>
</feature>
<dbReference type="Gene3D" id="3.40.50.150">
    <property type="entry name" value="Vaccinia Virus protein VP39"/>
    <property type="match status" value="1"/>
</dbReference>
<evidence type="ECO:0000259" key="9">
    <source>
        <dbReference type="Pfam" id="PF25904"/>
    </source>
</evidence>
<evidence type="ECO:0000256" key="6">
    <source>
        <dbReference type="ARBA" id="ARBA00067484"/>
    </source>
</evidence>
<dbReference type="OrthoDB" id="296065at2759"/>
<dbReference type="GO" id="GO:0003676">
    <property type="term" value="F:nucleic acid binding"/>
    <property type="evidence" value="ECO:0007669"/>
    <property type="project" value="InterPro"/>
</dbReference>
<sequence>MDVLLTFSLNHIEFRKAEWDSIVDFQGLNLPSISESSKEPLEFIKVENVKEIEGVLERSLLLKHAHEVLASGESHDNVLHQLITRRNEIRNRLRSSNTWRIKYRSHNKKQNSDYIGDVVQKYIDAVAFDDIEVNMNCPDYDFNIIEDFTNVVPKVYFTLLIGEGQGRLKHDFSLKTRKYIGNSTMDPELSFIQANVSRVKRGDLVLDCFCGTGGLILAAAKFGAFVMGSEISYMVARAKGSSARMGEGELTDEHNVMANFAQQKLEANFGGVILADASEHMLWKRTEIFDAIVADPPYGVREKGRKLGKKEDKDGWIKNETVHLERYPEKQKYKTTTLYLDLMDFAASHLVNDGHVSFWYPVLRGSYGEDVLPKNPCLTLVSNCEQVLSRKGSRRLLCYRKVWNPVDNEQSTVDRDPYEEVSYRDAIFGPPA</sequence>
<dbReference type="PANTHER" id="PTHR13370">
    <property type="entry name" value="RNA METHYLASE-RELATED"/>
    <property type="match status" value="1"/>
</dbReference>
<name>A0A811LJU1_9BILA</name>
<proteinExistence type="predicted"/>
<evidence type="ECO:0000313" key="10">
    <source>
        <dbReference type="EMBL" id="CAD5227466.1"/>
    </source>
</evidence>